<keyword evidence="3" id="KW-1185">Reference proteome</keyword>
<sequence>MTVWTWGGPAGGAPASGDRSRENERDVGGWSRLRMSVYFEVPADFLSVAFIFGNFDRSDFDAKLLAARFCSGVNAGQPYCSSLLVELESAEEIDQLMVVESVARAIDRYDDVGVTYSLLLVVVCVAMVPADQQQMKCFGERAITSRWSFCLRELLSAGDLLRRRFDKLERCRFEVFSLECLLFAPADFIEGKELVPAGRYLLVLSAALIISRRWIWEIINRSVVRHLELF</sequence>
<dbReference type="EMBL" id="KQ986822">
    <property type="protein sequence ID" value="KZV58182.1"/>
    <property type="molecule type" value="Genomic_DNA"/>
</dbReference>
<proteinExistence type="predicted"/>
<reference evidence="2 3" key="1">
    <citation type="journal article" date="2015" name="Proc. Natl. Acad. Sci. U.S.A.">
        <title>The resurrection genome of Boea hygrometrica: A blueprint for survival of dehydration.</title>
        <authorList>
            <person name="Xiao L."/>
            <person name="Yang G."/>
            <person name="Zhang L."/>
            <person name="Yang X."/>
            <person name="Zhao S."/>
            <person name="Ji Z."/>
            <person name="Zhou Q."/>
            <person name="Hu M."/>
            <person name="Wang Y."/>
            <person name="Chen M."/>
            <person name="Xu Y."/>
            <person name="Jin H."/>
            <person name="Xiao X."/>
            <person name="Hu G."/>
            <person name="Bao F."/>
            <person name="Hu Y."/>
            <person name="Wan P."/>
            <person name="Li L."/>
            <person name="Deng X."/>
            <person name="Kuang T."/>
            <person name="Xiang C."/>
            <person name="Zhu J.K."/>
            <person name="Oliver M.J."/>
            <person name="He Y."/>
        </authorList>
    </citation>
    <scope>NUCLEOTIDE SEQUENCE [LARGE SCALE GENOMIC DNA]</scope>
    <source>
        <strain evidence="3">cv. XS01</strain>
    </source>
</reference>
<dbReference type="AlphaFoldDB" id="A0A2Z7DF82"/>
<gene>
    <name evidence="2" type="ORF">F511_36428</name>
</gene>
<protein>
    <submittedName>
        <fullName evidence="2">Uncharacterized protein</fullName>
    </submittedName>
</protein>
<evidence type="ECO:0000313" key="2">
    <source>
        <dbReference type="EMBL" id="KZV58182.1"/>
    </source>
</evidence>
<feature type="region of interest" description="Disordered" evidence="1">
    <location>
        <begin position="1"/>
        <end position="23"/>
    </location>
</feature>
<organism evidence="2 3">
    <name type="scientific">Dorcoceras hygrometricum</name>
    <dbReference type="NCBI Taxonomy" id="472368"/>
    <lineage>
        <taxon>Eukaryota</taxon>
        <taxon>Viridiplantae</taxon>
        <taxon>Streptophyta</taxon>
        <taxon>Embryophyta</taxon>
        <taxon>Tracheophyta</taxon>
        <taxon>Spermatophyta</taxon>
        <taxon>Magnoliopsida</taxon>
        <taxon>eudicotyledons</taxon>
        <taxon>Gunneridae</taxon>
        <taxon>Pentapetalae</taxon>
        <taxon>asterids</taxon>
        <taxon>lamiids</taxon>
        <taxon>Lamiales</taxon>
        <taxon>Gesneriaceae</taxon>
        <taxon>Didymocarpoideae</taxon>
        <taxon>Trichosporeae</taxon>
        <taxon>Loxocarpinae</taxon>
        <taxon>Dorcoceras</taxon>
    </lineage>
</organism>
<evidence type="ECO:0000313" key="3">
    <source>
        <dbReference type="Proteomes" id="UP000250235"/>
    </source>
</evidence>
<name>A0A2Z7DF82_9LAMI</name>
<dbReference type="Proteomes" id="UP000250235">
    <property type="component" value="Unassembled WGS sequence"/>
</dbReference>
<accession>A0A2Z7DF82</accession>
<evidence type="ECO:0000256" key="1">
    <source>
        <dbReference type="SAM" id="MobiDB-lite"/>
    </source>
</evidence>